<reference evidence="1" key="1">
    <citation type="submission" date="2022-04" db="EMBL/GenBank/DDBJ databases">
        <authorList>
            <person name="Seo M.-J."/>
        </authorList>
    </citation>
    <scope>NUCLEOTIDE SEQUENCE</scope>
    <source>
        <strain evidence="1">MBLB2552</strain>
    </source>
</reference>
<sequence>MDMDRGPWSRPISPAELEEVKRAGGKLLSLRVTLFPDCTQRLVRFRLIDAKLNAYEQVLARIPDLTHPIEPQETIESVSWLIAFTGETEYLRRWVELMLDVEQVDVTEINT</sequence>
<dbReference type="AlphaFoldDB" id="A0A9X1Y4Z4"/>
<dbReference type="InterPro" id="IPR035891">
    <property type="entry name" value="CheY-binding_CheA"/>
</dbReference>
<dbReference type="RefSeq" id="WP_248551587.1">
    <property type="nucleotide sequence ID" value="NZ_JALPRK010000006.1"/>
</dbReference>
<organism evidence="1 2">
    <name type="scientific">Paenibacillus mellifer</name>
    <dbReference type="NCBI Taxonomy" id="2937794"/>
    <lineage>
        <taxon>Bacteria</taxon>
        <taxon>Bacillati</taxon>
        <taxon>Bacillota</taxon>
        <taxon>Bacilli</taxon>
        <taxon>Bacillales</taxon>
        <taxon>Paenibacillaceae</taxon>
        <taxon>Paenibacillus</taxon>
    </lineage>
</organism>
<protein>
    <submittedName>
        <fullName evidence="1">Uncharacterized protein</fullName>
    </submittedName>
</protein>
<evidence type="ECO:0000313" key="2">
    <source>
        <dbReference type="Proteomes" id="UP001139534"/>
    </source>
</evidence>
<keyword evidence="2" id="KW-1185">Reference proteome</keyword>
<comment type="caution">
    <text evidence="1">The sequence shown here is derived from an EMBL/GenBank/DDBJ whole genome shotgun (WGS) entry which is preliminary data.</text>
</comment>
<dbReference type="InterPro" id="IPR037052">
    <property type="entry name" value="CheA-like_P2_sf"/>
</dbReference>
<evidence type="ECO:0000313" key="1">
    <source>
        <dbReference type="EMBL" id="MCK8487387.1"/>
    </source>
</evidence>
<dbReference type="Proteomes" id="UP001139534">
    <property type="component" value="Unassembled WGS sequence"/>
</dbReference>
<proteinExistence type="predicted"/>
<name>A0A9X1Y4Z4_9BACL</name>
<gene>
    <name evidence="1" type="ORF">M0651_09400</name>
</gene>
<dbReference type="EMBL" id="JALPRK010000006">
    <property type="protein sequence ID" value="MCK8487387.1"/>
    <property type="molecule type" value="Genomic_DNA"/>
</dbReference>
<accession>A0A9X1Y4Z4</accession>
<dbReference type="SUPFAM" id="SSF55052">
    <property type="entry name" value="CheY-binding domain of CheA"/>
    <property type="match status" value="1"/>
</dbReference>
<dbReference type="Gene3D" id="3.30.70.1110">
    <property type="entry name" value="Histidine kinase CheA-like, P2 response regulator-binding domain"/>
    <property type="match status" value="1"/>
</dbReference>